<dbReference type="Pfam" id="PF00096">
    <property type="entry name" value="zf-C2H2"/>
    <property type="match status" value="2"/>
</dbReference>
<dbReference type="GO" id="GO:0005634">
    <property type="term" value="C:nucleus"/>
    <property type="evidence" value="ECO:0007669"/>
    <property type="project" value="UniProtKB-SubCell"/>
</dbReference>
<evidence type="ECO:0000256" key="6">
    <source>
        <dbReference type="ARBA" id="ARBA00023242"/>
    </source>
</evidence>
<proteinExistence type="predicted"/>
<keyword evidence="2" id="KW-0479">Metal-binding</keyword>
<dbReference type="FunFam" id="3.30.160.60:FF:000624">
    <property type="entry name" value="zinc finger protein 697"/>
    <property type="match status" value="1"/>
</dbReference>
<feature type="compositionally biased region" description="Pro residues" evidence="8">
    <location>
        <begin position="545"/>
        <end position="561"/>
    </location>
</feature>
<protein>
    <recommendedName>
        <fullName evidence="9">C2H2-type domain-containing protein</fullName>
    </recommendedName>
</protein>
<keyword evidence="3" id="KW-0677">Repeat</keyword>
<reference evidence="11" key="1">
    <citation type="submission" date="2015-09" db="EMBL/GenBank/DDBJ databases">
        <authorList>
            <person name="Fill T.P."/>
            <person name="Baretta J.F."/>
            <person name="de Almeida L.G."/>
            <person name="Rocha M."/>
            <person name="de Souza D.H."/>
            <person name="Malavazi I."/>
            <person name="Cerdeira L.T."/>
            <person name="Hong H."/>
            <person name="Samborskyy M."/>
            <person name="de Vasconcelos A.T."/>
            <person name="Leadlay P."/>
            <person name="Rodrigues-Filho E."/>
        </authorList>
    </citation>
    <scope>NUCLEOTIDE SEQUENCE [LARGE SCALE GENOMIC DNA]</scope>
    <source>
        <strain evidence="11">LaBioMMi 136</strain>
    </source>
</reference>
<dbReference type="GO" id="GO:0000978">
    <property type="term" value="F:RNA polymerase II cis-regulatory region sequence-specific DNA binding"/>
    <property type="evidence" value="ECO:0007669"/>
    <property type="project" value="InterPro"/>
</dbReference>
<feature type="region of interest" description="Disordered" evidence="8">
    <location>
        <begin position="1"/>
        <end position="23"/>
    </location>
</feature>
<sequence length="846" mass="94509">MLSNPRSSNSSHTGLKALRRRKTSKEERICPVCAQAFKKAEHLARHMRSHTKEKPFNCPVCNKAFARQDTLLRHSRSHPAGINAYSSTAGMYRSIDESIDESMNDEHEKHHLDRELISHTISSDIPAVPVNLEHMSHLDHLDPMAGNMMAPVSPPNSSSIDKHTPNMSIGETSSYPTQITPLNSLFSLETGDAWRNQSSPQPPMWDLQFDREFETLLTGEDFDLDAVNMSLLYATSDYVPVDAIPGMSVTRLPPPVDLVSSSDNIQRHVEAVQRKWHTFSELLSSGQMTPDVPREASLIDESYRKRLAERLQQRVQHGILPSTPFLDLCIQAYFSKFHPLFPIVHMPTFRPGTQNSVLLLSVCSAGSLFVGSPRAISHGISMFERLNKATLSSWDTYVSKSKGASLVALQASMIGQNFGLLMGTASQRPKDLVGIEMWHGSIVAWARKARIFDLRHPPYNLAELDGEALNDAWMGWIQIEVNKRIVLGLYIHDAELARLHHHEPLLRHSLERLPQISSNDLFTASSAEHWKTLMRDERARTFANSPPPHNTPPPSNPPPQVLPGDFALCGMLESISAMAYEVHDEHSLHAPWESTSPSTLHPISISAPTSPSIPPSHQPKRYHILLTNWYTAYHAPLQNKATWPCLMMLWHSTHITLHADINALECAAGREGYDGVQKYTPYARSWIRSADAKRCLLHALLIQKNFESLSAGAEPAIYVPMCLYYCGLVWVCFMCFGDTANERGHDPDSEVGDGHDKQNKCGSPEGRDENITIGPAEILQFAELRLPGVDGIGGLLEQMGGLQPRRLAVGSLFRIIDLLQRISHWKIAQSLAATLLVLVEETQDLF</sequence>
<feature type="compositionally biased region" description="Polar residues" evidence="8">
    <location>
        <begin position="1"/>
        <end position="13"/>
    </location>
</feature>
<keyword evidence="4 7" id="KW-0863">Zinc-finger</keyword>
<dbReference type="SMART" id="SM00355">
    <property type="entry name" value="ZnF_C2H2"/>
    <property type="match status" value="2"/>
</dbReference>
<dbReference type="InterPro" id="IPR051059">
    <property type="entry name" value="VerF-like"/>
</dbReference>
<dbReference type="Gene3D" id="3.30.160.60">
    <property type="entry name" value="Classic Zinc Finger"/>
    <property type="match status" value="2"/>
</dbReference>
<dbReference type="Proteomes" id="UP000190744">
    <property type="component" value="Unassembled WGS sequence"/>
</dbReference>
<evidence type="ECO:0000256" key="5">
    <source>
        <dbReference type="ARBA" id="ARBA00022833"/>
    </source>
</evidence>
<dbReference type="EMBL" id="LJBN01000130">
    <property type="protein sequence ID" value="OOQ87043.1"/>
    <property type="molecule type" value="Genomic_DNA"/>
</dbReference>
<dbReference type="GO" id="GO:0000785">
    <property type="term" value="C:chromatin"/>
    <property type="evidence" value="ECO:0007669"/>
    <property type="project" value="TreeGrafter"/>
</dbReference>
<feature type="region of interest" description="Disordered" evidence="8">
    <location>
        <begin position="541"/>
        <end position="562"/>
    </location>
</feature>
<evidence type="ECO:0000256" key="4">
    <source>
        <dbReference type="ARBA" id="ARBA00022771"/>
    </source>
</evidence>
<dbReference type="SUPFAM" id="SSF57667">
    <property type="entry name" value="beta-beta-alpha zinc fingers"/>
    <property type="match status" value="1"/>
</dbReference>
<evidence type="ECO:0000256" key="3">
    <source>
        <dbReference type="ARBA" id="ARBA00022737"/>
    </source>
</evidence>
<dbReference type="InterPro" id="IPR013087">
    <property type="entry name" value="Znf_C2H2_type"/>
</dbReference>
<dbReference type="GO" id="GO:0000981">
    <property type="term" value="F:DNA-binding transcription factor activity, RNA polymerase II-specific"/>
    <property type="evidence" value="ECO:0007669"/>
    <property type="project" value="InterPro"/>
</dbReference>
<evidence type="ECO:0000259" key="9">
    <source>
        <dbReference type="PROSITE" id="PS50157"/>
    </source>
</evidence>
<dbReference type="PROSITE" id="PS00028">
    <property type="entry name" value="ZINC_FINGER_C2H2_1"/>
    <property type="match status" value="2"/>
</dbReference>
<evidence type="ECO:0000256" key="8">
    <source>
        <dbReference type="SAM" id="MobiDB-lite"/>
    </source>
</evidence>
<comment type="caution">
    <text evidence="10">The sequence shown here is derived from an EMBL/GenBank/DDBJ whole genome shotgun (WGS) entry which is preliminary data.</text>
</comment>
<dbReference type="PANTHER" id="PTHR40626">
    <property type="entry name" value="MIP31509P"/>
    <property type="match status" value="1"/>
</dbReference>
<dbReference type="InterPro" id="IPR007219">
    <property type="entry name" value="XnlR_reg_dom"/>
</dbReference>
<evidence type="ECO:0000256" key="1">
    <source>
        <dbReference type="ARBA" id="ARBA00004123"/>
    </source>
</evidence>
<feature type="region of interest" description="Disordered" evidence="8">
    <location>
        <begin position="746"/>
        <end position="769"/>
    </location>
</feature>
<name>A0A1S9RNF6_PENBI</name>
<dbReference type="CDD" id="cd12148">
    <property type="entry name" value="fungal_TF_MHR"/>
    <property type="match status" value="1"/>
</dbReference>
<dbReference type="GO" id="GO:0008270">
    <property type="term" value="F:zinc ion binding"/>
    <property type="evidence" value="ECO:0007669"/>
    <property type="project" value="UniProtKB-KW"/>
</dbReference>
<dbReference type="AlphaFoldDB" id="A0A1S9RNF6"/>
<dbReference type="FunFam" id="3.30.160.60:FF:000145">
    <property type="entry name" value="Zinc finger protein 574"/>
    <property type="match status" value="1"/>
</dbReference>
<dbReference type="PANTHER" id="PTHR40626:SF11">
    <property type="entry name" value="ZINC FINGER PROTEIN YPR022C"/>
    <property type="match status" value="1"/>
</dbReference>
<organism evidence="10 11">
    <name type="scientific">Penicillium brasilianum</name>
    <dbReference type="NCBI Taxonomy" id="104259"/>
    <lineage>
        <taxon>Eukaryota</taxon>
        <taxon>Fungi</taxon>
        <taxon>Dikarya</taxon>
        <taxon>Ascomycota</taxon>
        <taxon>Pezizomycotina</taxon>
        <taxon>Eurotiomycetes</taxon>
        <taxon>Eurotiomycetidae</taxon>
        <taxon>Eurotiales</taxon>
        <taxon>Aspergillaceae</taxon>
        <taxon>Penicillium</taxon>
    </lineage>
</organism>
<dbReference type="InterPro" id="IPR036236">
    <property type="entry name" value="Znf_C2H2_sf"/>
</dbReference>
<evidence type="ECO:0000256" key="7">
    <source>
        <dbReference type="PROSITE-ProRule" id="PRU00042"/>
    </source>
</evidence>
<gene>
    <name evidence="10" type="ORF">PEBR_19126</name>
</gene>
<evidence type="ECO:0000313" key="10">
    <source>
        <dbReference type="EMBL" id="OOQ87043.1"/>
    </source>
</evidence>
<evidence type="ECO:0000256" key="2">
    <source>
        <dbReference type="ARBA" id="ARBA00022723"/>
    </source>
</evidence>
<dbReference type="GO" id="GO:0006351">
    <property type="term" value="P:DNA-templated transcription"/>
    <property type="evidence" value="ECO:0007669"/>
    <property type="project" value="InterPro"/>
</dbReference>
<feature type="domain" description="C2H2-type" evidence="9">
    <location>
        <begin position="56"/>
        <end position="78"/>
    </location>
</feature>
<comment type="subcellular location">
    <subcellularLocation>
        <location evidence="1">Nucleus</location>
    </subcellularLocation>
</comment>
<feature type="domain" description="C2H2-type" evidence="9">
    <location>
        <begin position="28"/>
        <end position="55"/>
    </location>
</feature>
<evidence type="ECO:0000313" key="11">
    <source>
        <dbReference type="Proteomes" id="UP000190744"/>
    </source>
</evidence>
<accession>A0A1S9RNF6</accession>
<keyword evidence="5" id="KW-0862">Zinc</keyword>
<dbReference type="PROSITE" id="PS50157">
    <property type="entry name" value="ZINC_FINGER_C2H2_2"/>
    <property type="match status" value="2"/>
</dbReference>
<keyword evidence="6" id="KW-0539">Nucleus</keyword>
<dbReference type="Pfam" id="PF04082">
    <property type="entry name" value="Fungal_trans"/>
    <property type="match status" value="1"/>
</dbReference>